<evidence type="ECO:0000256" key="8">
    <source>
        <dbReference type="SAM" id="Coils"/>
    </source>
</evidence>
<evidence type="ECO:0000256" key="6">
    <source>
        <dbReference type="ARBA" id="ARBA00023242"/>
    </source>
</evidence>
<dbReference type="Proteomes" id="UP001365542">
    <property type="component" value="Unassembled WGS sequence"/>
</dbReference>
<keyword evidence="6" id="KW-0539">Nucleus</keyword>
<evidence type="ECO:0000256" key="4">
    <source>
        <dbReference type="ARBA" id="ARBA00022454"/>
    </source>
</evidence>
<sequence length="371" mass="41808">MSTSDMADVDYGSSLSFATIARLQDLAILSYQQPAHINSNYPVTETHLDTAAAAQTNHHVSVERDINTLDELIKKQEDAIRELKSELEMLHKRDDVTPPKIEVAKVNGLKNGSEKYFLESPWLPEEESGLNTLLAVRGVLRVIEESRKRRSDAERRVEEMKKVIQREQGWIATAQEMEEELKRRIGELEKVDGVNESDAKRDKRKIAEFEKSRRDMEKMGDILMRELGKFIKSRLGVMIAVEEAGGPVVGSELDVEKLKQYLDVEAGSTGRKNKAAKARERGQKRLDEIWGGGDEDGGSLDPEKRAGDELLDLVEAMMNTMLEDDSHGYTKLTRESAASRFLVRSFVATLHPKDAMRIRLLDFAGKIEGGR</sequence>
<keyword evidence="10" id="KW-1185">Reference proteome</keyword>
<keyword evidence="7" id="KW-0137">Centromere</keyword>
<proteinExistence type="inferred from homology"/>
<dbReference type="PANTHER" id="PTHR14401">
    <property type="entry name" value="CENTROMERE PROTEIN K"/>
    <property type="match status" value="1"/>
</dbReference>
<dbReference type="GO" id="GO:0005634">
    <property type="term" value="C:nucleus"/>
    <property type="evidence" value="ECO:0007669"/>
    <property type="project" value="UniProtKB-SubCell"/>
</dbReference>
<keyword evidence="5 8" id="KW-0175">Coiled coil</keyword>
<dbReference type="GO" id="GO:0051382">
    <property type="term" value="P:kinetochore assembly"/>
    <property type="evidence" value="ECO:0007669"/>
    <property type="project" value="InterPro"/>
</dbReference>
<feature type="coiled-coil region" evidence="8">
    <location>
        <begin position="66"/>
        <end position="93"/>
    </location>
</feature>
<dbReference type="AlphaFoldDB" id="A0AAV9XC49"/>
<comment type="caution">
    <text evidence="9">The sequence shown here is derived from an EMBL/GenBank/DDBJ whole genome shotgun (WGS) entry which is preliminary data.</text>
</comment>
<accession>A0AAV9XC49</accession>
<keyword evidence="4" id="KW-0158">Chromosome</keyword>
<reference evidence="9 10" key="1">
    <citation type="submission" date="2019-10" db="EMBL/GenBank/DDBJ databases">
        <authorList>
            <person name="Palmer J.M."/>
        </authorList>
    </citation>
    <scope>NUCLEOTIDE SEQUENCE [LARGE SCALE GENOMIC DNA]</scope>
    <source>
        <strain evidence="9 10">TWF694</strain>
    </source>
</reference>
<protein>
    <submittedName>
        <fullName evidence="9">Uncharacterized protein</fullName>
    </submittedName>
</protein>
<gene>
    <name evidence="9" type="ORF">TWF694_009865</name>
</gene>
<comment type="similarity">
    <text evidence="3">Belongs to the CENP-K/MCM22 family.</text>
</comment>
<feature type="coiled-coil region" evidence="8">
    <location>
        <begin position="143"/>
        <end position="219"/>
    </location>
</feature>
<evidence type="ECO:0000256" key="3">
    <source>
        <dbReference type="ARBA" id="ARBA00005795"/>
    </source>
</evidence>
<dbReference type="GO" id="GO:0000070">
    <property type="term" value="P:mitotic sister chromatid segregation"/>
    <property type="evidence" value="ECO:0007669"/>
    <property type="project" value="TreeGrafter"/>
</dbReference>
<evidence type="ECO:0000256" key="1">
    <source>
        <dbReference type="ARBA" id="ARBA00004123"/>
    </source>
</evidence>
<comment type="subcellular location">
    <subcellularLocation>
        <location evidence="2">Chromosome</location>
        <location evidence="2">Centromere</location>
    </subcellularLocation>
    <subcellularLocation>
        <location evidence="1">Nucleus</location>
    </subcellularLocation>
</comment>
<dbReference type="EMBL" id="JAVHJO010000006">
    <property type="protein sequence ID" value="KAK6539660.1"/>
    <property type="molecule type" value="Genomic_DNA"/>
</dbReference>
<dbReference type="InterPro" id="IPR020993">
    <property type="entry name" value="Centromere_CenpK"/>
</dbReference>
<evidence type="ECO:0000256" key="2">
    <source>
        <dbReference type="ARBA" id="ARBA00004584"/>
    </source>
</evidence>
<evidence type="ECO:0000256" key="7">
    <source>
        <dbReference type="ARBA" id="ARBA00023328"/>
    </source>
</evidence>
<evidence type="ECO:0000313" key="9">
    <source>
        <dbReference type="EMBL" id="KAK6539660.1"/>
    </source>
</evidence>
<evidence type="ECO:0000256" key="5">
    <source>
        <dbReference type="ARBA" id="ARBA00023054"/>
    </source>
</evidence>
<evidence type="ECO:0000313" key="10">
    <source>
        <dbReference type="Proteomes" id="UP001365542"/>
    </source>
</evidence>
<organism evidence="9 10">
    <name type="scientific">Orbilia ellipsospora</name>
    <dbReference type="NCBI Taxonomy" id="2528407"/>
    <lineage>
        <taxon>Eukaryota</taxon>
        <taxon>Fungi</taxon>
        <taxon>Dikarya</taxon>
        <taxon>Ascomycota</taxon>
        <taxon>Pezizomycotina</taxon>
        <taxon>Orbiliomycetes</taxon>
        <taxon>Orbiliales</taxon>
        <taxon>Orbiliaceae</taxon>
        <taxon>Orbilia</taxon>
    </lineage>
</organism>
<dbReference type="PANTHER" id="PTHR14401:SF6">
    <property type="entry name" value="CENTROMERE PROTEIN K"/>
    <property type="match status" value="1"/>
</dbReference>
<dbReference type="GO" id="GO:0000775">
    <property type="term" value="C:chromosome, centromeric region"/>
    <property type="evidence" value="ECO:0007669"/>
    <property type="project" value="UniProtKB-SubCell"/>
</dbReference>
<name>A0AAV9XC49_9PEZI</name>